<dbReference type="PANTHER" id="PTHR11640">
    <property type="entry name" value="NEPHRIN"/>
    <property type="match status" value="1"/>
</dbReference>
<keyword evidence="5" id="KW-0393">Immunoglobulin domain</keyword>
<keyword evidence="4" id="KW-0325">Glycoprotein</keyword>
<dbReference type="Proteomes" id="UP001054837">
    <property type="component" value="Unassembled WGS sequence"/>
</dbReference>
<evidence type="ECO:0000256" key="2">
    <source>
        <dbReference type="ARBA" id="ARBA00023136"/>
    </source>
</evidence>
<evidence type="ECO:0000256" key="1">
    <source>
        <dbReference type="ARBA" id="ARBA00004479"/>
    </source>
</evidence>
<evidence type="ECO:0000256" key="4">
    <source>
        <dbReference type="ARBA" id="ARBA00023180"/>
    </source>
</evidence>
<comment type="caution">
    <text evidence="7">The sequence shown here is derived from an EMBL/GenBank/DDBJ whole genome shotgun (WGS) entry which is preliminary data.</text>
</comment>
<evidence type="ECO:0000256" key="5">
    <source>
        <dbReference type="ARBA" id="ARBA00023319"/>
    </source>
</evidence>
<proteinExistence type="predicted"/>
<dbReference type="InterPro" id="IPR007110">
    <property type="entry name" value="Ig-like_dom"/>
</dbReference>
<dbReference type="Pfam" id="PF13927">
    <property type="entry name" value="Ig_3"/>
    <property type="match status" value="1"/>
</dbReference>
<name>A0AAV4PXH0_9ARAC</name>
<comment type="subcellular location">
    <subcellularLocation>
        <location evidence="1">Membrane</location>
        <topology evidence="1">Single-pass type I membrane protein</topology>
    </subcellularLocation>
</comment>
<dbReference type="InterPro" id="IPR003598">
    <property type="entry name" value="Ig_sub2"/>
</dbReference>
<dbReference type="InterPro" id="IPR013783">
    <property type="entry name" value="Ig-like_fold"/>
</dbReference>
<dbReference type="InterPro" id="IPR003599">
    <property type="entry name" value="Ig_sub"/>
</dbReference>
<feature type="domain" description="Ig-like" evidence="6">
    <location>
        <begin position="198"/>
        <end position="302"/>
    </location>
</feature>
<keyword evidence="2" id="KW-0472">Membrane</keyword>
<dbReference type="PROSITE" id="PS50835">
    <property type="entry name" value="IG_LIKE"/>
    <property type="match status" value="3"/>
</dbReference>
<dbReference type="GO" id="GO:0016020">
    <property type="term" value="C:membrane"/>
    <property type="evidence" value="ECO:0007669"/>
    <property type="project" value="UniProtKB-SubCell"/>
</dbReference>
<feature type="domain" description="Ig-like" evidence="6">
    <location>
        <begin position="23"/>
        <end position="111"/>
    </location>
</feature>
<dbReference type="Pfam" id="PF07679">
    <property type="entry name" value="I-set"/>
    <property type="match status" value="2"/>
</dbReference>
<reference evidence="7 8" key="1">
    <citation type="submission" date="2021-06" db="EMBL/GenBank/DDBJ databases">
        <title>Caerostris darwini draft genome.</title>
        <authorList>
            <person name="Kono N."/>
            <person name="Arakawa K."/>
        </authorList>
    </citation>
    <scope>NUCLEOTIDE SEQUENCE [LARGE SCALE GENOMIC DNA]</scope>
</reference>
<evidence type="ECO:0000313" key="7">
    <source>
        <dbReference type="EMBL" id="GIY00485.1"/>
    </source>
</evidence>
<sequence length="324" mass="35154">MQELLVLMHVLIPPELSLPIYAPVFLEASHTVEVNERGSTTINATAEAFPEHIIYAWSRNGISLDGDDVTQRIVTAGPVLTVRNASRLDSGAYTCVAENDEGQSKTTVTLNVLYGATVESVIIASPSGPVFEGSEATLECRASAHPAKTEMIKWRIKGLARNSRPTLDSTKSILHISNVSRDLRGPVECWADNGIGGPSVLSVLLNVLYKPLITNNGGEIDGDLARLKCVVDGTPNVTITWTFNGTVLRVQNDKYSVTFSQKGDSQWTSVLSVKDIDSADYGIYTCVAKNSLGYDSADIILNDKGEFRKKNLKLVLRLANSTLE</sequence>
<evidence type="ECO:0000313" key="8">
    <source>
        <dbReference type="Proteomes" id="UP001054837"/>
    </source>
</evidence>
<dbReference type="InterPro" id="IPR051275">
    <property type="entry name" value="Cell_adhesion_signaling"/>
</dbReference>
<dbReference type="Gene3D" id="2.60.40.10">
    <property type="entry name" value="Immunoglobulins"/>
    <property type="match status" value="3"/>
</dbReference>
<gene>
    <name evidence="7" type="primary">Nphs1_5</name>
    <name evidence="7" type="ORF">CDAR_579781</name>
</gene>
<protein>
    <submittedName>
        <fullName evidence="7">Nephrin</fullName>
    </submittedName>
</protein>
<dbReference type="SMART" id="SM00408">
    <property type="entry name" value="IGc2"/>
    <property type="match status" value="3"/>
</dbReference>
<evidence type="ECO:0000256" key="3">
    <source>
        <dbReference type="ARBA" id="ARBA00023157"/>
    </source>
</evidence>
<organism evidence="7 8">
    <name type="scientific">Caerostris darwini</name>
    <dbReference type="NCBI Taxonomy" id="1538125"/>
    <lineage>
        <taxon>Eukaryota</taxon>
        <taxon>Metazoa</taxon>
        <taxon>Ecdysozoa</taxon>
        <taxon>Arthropoda</taxon>
        <taxon>Chelicerata</taxon>
        <taxon>Arachnida</taxon>
        <taxon>Araneae</taxon>
        <taxon>Araneomorphae</taxon>
        <taxon>Entelegynae</taxon>
        <taxon>Araneoidea</taxon>
        <taxon>Araneidae</taxon>
        <taxon>Caerostris</taxon>
    </lineage>
</organism>
<keyword evidence="3" id="KW-1015">Disulfide bond</keyword>
<dbReference type="SUPFAM" id="SSF48726">
    <property type="entry name" value="Immunoglobulin"/>
    <property type="match status" value="3"/>
</dbReference>
<dbReference type="EMBL" id="BPLQ01003435">
    <property type="protein sequence ID" value="GIY00485.1"/>
    <property type="molecule type" value="Genomic_DNA"/>
</dbReference>
<accession>A0AAV4PXH0</accession>
<keyword evidence="8" id="KW-1185">Reference proteome</keyword>
<evidence type="ECO:0000259" key="6">
    <source>
        <dbReference type="PROSITE" id="PS50835"/>
    </source>
</evidence>
<dbReference type="InterPro" id="IPR013098">
    <property type="entry name" value="Ig_I-set"/>
</dbReference>
<feature type="domain" description="Ig-like" evidence="6">
    <location>
        <begin position="119"/>
        <end position="194"/>
    </location>
</feature>
<dbReference type="PANTHER" id="PTHR11640:SF31">
    <property type="entry name" value="IRREGULAR CHIASM C-ROUGHEST PROTEIN-RELATED"/>
    <property type="match status" value="1"/>
</dbReference>
<dbReference type="InterPro" id="IPR036179">
    <property type="entry name" value="Ig-like_dom_sf"/>
</dbReference>
<dbReference type="SMART" id="SM00409">
    <property type="entry name" value="IG"/>
    <property type="match status" value="3"/>
</dbReference>
<dbReference type="AlphaFoldDB" id="A0AAV4PXH0"/>